<dbReference type="AlphaFoldDB" id="A0A2I1D4Y7"/>
<dbReference type="OrthoDB" id="10021397at2759"/>
<protein>
    <recommendedName>
        <fullName evidence="3">Major facilitator superfamily (MFS) profile domain-containing protein</fullName>
    </recommendedName>
</protein>
<name>A0A2I1D4Y7_ASPC2</name>
<dbReference type="RefSeq" id="XP_024693529.1">
    <property type="nucleotide sequence ID" value="XM_024837077.1"/>
</dbReference>
<dbReference type="GeneID" id="36544601"/>
<gene>
    <name evidence="1" type="ORF">P168DRAFT_289785</name>
</gene>
<sequence length="132" mass="13663">MAIGTGITMQLGYAVASLKVPPSDIFSAINLQNVAQIGATVLCLVIAGQVFQSTTVRNLTGVLAGRGFSETEIHGAVAGTQSPLFESLSGDLRDDAVGAITASMQRAFVVPLVAGGVDLVGSLLMKRERLFK</sequence>
<dbReference type="EMBL" id="MSFM01000005">
    <property type="protein sequence ID" value="PKY04935.1"/>
    <property type="molecule type" value="Genomic_DNA"/>
</dbReference>
<dbReference type="Proteomes" id="UP000234254">
    <property type="component" value="Unassembled WGS sequence"/>
</dbReference>
<accession>A0A2I1D4Y7</accession>
<keyword evidence="2" id="KW-1185">Reference proteome</keyword>
<organism evidence="1 2">
    <name type="scientific">Aspergillus campestris (strain IBT 28561)</name>
    <dbReference type="NCBI Taxonomy" id="1392248"/>
    <lineage>
        <taxon>Eukaryota</taxon>
        <taxon>Fungi</taxon>
        <taxon>Dikarya</taxon>
        <taxon>Ascomycota</taxon>
        <taxon>Pezizomycotina</taxon>
        <taxon>Eurotiomycetes</taxon>
        <taxon>Eurotiomycetidae</taxon>
        <taxon>Eurotiales</taxon>
        <taxon>Aspergillaceae</taxon>
        <taxon>Aspergillus</taxon>
        <taxon>Aspergillus subgen. Circumdati</taxon>
    </lineage>
</organism>
<evidence type="ECO:0000313" key="2">
    <source>
        <dbReference type="Proteomes" id="UP000234254"/>
    </source>
</evidence>
<dbReference type="VEuPathDB" id="FungiDB:P168DRAFT_289785"/>
<evidence type="ECO:0000313" key="1">
    <source>
        <dbReference type="EMBL" id="PKY04935.1"/>
    </source>
</evidence>
<reference evidence="1" key="1">
    <citation type="submission" date="2016-12" db="EMBL/GenBank/DDBJ databases">
        <title>The genomes of Aspergillus section Nigri reveals drivers in fungal speciation.</title>
        <authorList>
            <consortium name="DOE Joint Genome Institute"/>
            <person name="Vesth T.C."/>
            <person name="Nybo J."/>
            <person name="Theobald S."/>
            <person name="Brandl J."/>
            <person name="Frisvad J.C."/>
            <person name="Nielsen K.F."/>
            <person name="Lyhne E.K."/>
            <person name="Kogle M.E."/>
            <person name="Kuo A."/>
            <person name="Riley R."/>
            <person name="Clum A."/>
            <person name="Nolan M."/>
            <person name="Lipzen A."/>
            <person name="Salamov A."/>
            <person name="Henrissat B."/>
            <person name="Wiebenga A."/>
            <person name="De vries R.P."/>
            <person name="Grigoriev I.V."/>
            <person name="Mortensen U.H."/>
            <person name="Andersen M.R."/>
            <person name="Baker S.E."/>
        </authorList>
    </citation>
    <scope>NUCLEOTIDE SEQUENCE</scope>
    <source>
        <strain evidence="1">IBT 28561</strain>
    </source>
</reference>
<comment type="caution">
    <text evidence="1">The sequence shown here is derived from an EMBL/GenBank/DDBJ whole genome shotgun (WGS) entry which is preliminary data.</text>
</comment>
<evidence type="ECO:0008006" key="3">
    <source>
        <dbReference type="Google" id="ProtNLM"/>
    </source>
</evidence>
<proteinExistence type="predicted"/>